<feature type="domain" description="DUF3320" evidence="2">
    <location>
        <begin position="217"/>
        <end position="252"/>
    </location>
</feature>
<dbReference type="RefSeq" id="WP_376840112.1">
    <property type="nucleotide sequence ID" value="NZ_JBHMAU010000050.1"/>
</dbReference>
<dbReference type="EMBL" id="JBHMAU010000050">
    <property type="protein sequence ID" value="MFB9776300.1"/>
    <property type="molecule type" value="Genomic_DNA"/>
</dbReference>
<protein>
    <recommendedName>
        <fullName evidence="6">DUF3320 domain-containing protein</fullName>
    </recommendedName>
</protein>
<evidence type="ECO:0000313" key="4">
    <source>
        <dbReference type="EMBL" id="MFB9776300.1"/>
    </source>
</evidence>
<organism evidence="4 5">
    <name type="scientific">Brevibacterium otitidis</name>
    <dbReference type="NCBI Taxonomy" id="53364"/>
    <lineage>
        <taxon>Bacteria</taxon>
        <taxon>Bacillati</taxon>
        <taxon>Actinomycetota</taxon>
        <taxon>Actinomycetes</taxon>
        <taxon>Micrococcales</taxon>
        <taxon>Brevibacteriaceae</taxon>
        <taxon>Brevibacterium</taxon>
    </lineage>
</organism>
<evidence type="ECO:0000256" key="1">
    <source>
        <dbReference type="SAM" id="MobiDB-lite"/>
    </source>
</evidence>
<gene>
    <name evidence="4" type="ORF">ACFFN1_07775</name>
</gene>
<dbReference type="Pfam" id="PF18741">
    <property type="entry name" value="MTES_1575"/>
    <property type="match status" value="1"/>
</dbReference>
<dbReference type="InterPro" id="IPR049468">
    <property type="entry name" value="Restrct_endonuc-II-like_dom"/>
</dbReference>
<proteinExistence type="predicted"/>
<dbReference type="Pfam" id="PF11784">
    <property type="entry name" value="DUF3320"/>
    <property type="match status" value="1"/>
</dbReference>
<evidence type="ECO:0000259" key="3">
    <source>
        <dbReference type="Pfam" id="PF18741"/>
    </source>
</evidence>
<dbReference type="InterPro" id="IPR021754">
    <property type="entry name" value="DUF3320"/>
</dbReference>
<accession>A0ABV5X1I8</accession>
<feature type="domain" description="Restriction endonuclease type II-like" evidence="3">
    <location>
        <begin position="7"/>
        <end position="100"/>
    </location>
</feature>
<evidence type="ECO:0008006" key="6">
    <source>
        <dbReference type="Google" id="ProtNLM"/>
    </source>
</evidence>
<feature type="region of interest" description="Disordered" evidence="1">
    <location>
        <begin position="116"/>
        <end position="156"/>
    </location>
</feature>
<name>A0ABV5X1I8_9MICO</name>
<keyword evidence="5" id="KW-1185">Reference proteome</keyword>
<evidence type="ECO:0000259" key="2">
    <source>
        <dbReference type="Pfam" id="PF11784"/>
    </source>
</evidence>
<feature type="compositionally biased region" description="Low complexity" evidence="1">
    <location>
        <begin position="143"/>
        <end position="152"/>
    </location>
</feature>
<sequence>MTTTSRERIAAALLDEGLEVTPDVGTSRFRVDLAVRASQNHGWLAVTLDSPEWAARSIVADREALPTTILKKVMGWQDTLQVLLPVWLRDPERVIEQISSAAQALELPEMTEGTHATFNEHGSAGPKTTIPQSEIRQSNGSGPEESPAPLAPEAHDPEADALSPMLVRDAEPVVKETVTAGPQEAASSSGPYAFVKASTEVIGNVDVLNQLDSPAVRTHIATHLDEIVEIEGPIEAGRLAKVLARRFQLSRVRQARLSEILACTTKSAESSPFGRFYWPDNVNPETYAGYRPRLDGGEVAIHEISHREIANALVSTLRTQGEQSDDDLVREIAGVFGYNRLGVRIRKRLEGVIIWAIDSGRMTRTASGKLAAL</sequence>
<feature type="compositionally biased region" description="Polar residues" evidence="1">
    <location>
        <begin position="129"/>
        <end position="141"/>
    </location>
</feature>
<reference evidence="4 5" key="1">
    <citation type="submission" date="2024-09" db="EMBL/GenBank/DDBJ databases">
        <authorList>
            <person name="Sun Q."/>
            <person name="Mori K."/>
        </authorList>
    </citation>
    <scope>NUCLEOTIDE SEQUENCE [LARGE SCALE GENOMIC DNA]</scope>
    <source>
        <strain evidence="4 5">JCM 11683</strain>
    </source>
</reference>
<comment type="caution">
    <text evidence="4">The sequence shown here is derived from an EMBL/GenBank/DDBJ whole genome shotgun (WGS) entry which is preliminary data.</text>
</comment>
<evidence type="ECO:0000313" key="5">
    <source>
        <dbReference type="Proteomes" id="UP001589707"/>
    </source>
</evidence>
<dbReference type="Proteomes" id="UP001589707">
    <property type="component" value="Unassembled WGS sequence"/>
</dbReference>